<reference evidence="1" key="1">
    <citation type="journal article" date="2023" name="G3 (Bethesda)">
        <title>A reference genome for the long-term kleptoplast-retaining sea slug Elysia crispata morphotype clarki.</title>
        <authorList>
            <person name="Eastman K.E."/>
            <person name="Pendleton A.L."/>
            <person name="Shaikh M.A."/>
            <person name="Suttiyut T."/>
            <person name="Ogas R."/>
            <person name="Tomko P."/>
            <person name="Gavelis G."/>
            <person name="Widhalm J.R."/>
            <person name="Wisecaver J.H."/>
        </authorList>
    </citation>
    <scope>NUCLEOTIDE SEQUENCE</scope>
    <source>
        <strain evidence="1">ECLA1</strain>
    </source>
</reference>
<gene>
    <name evidence="1" type="ORF">RRG08_066720</name>
</gene>
<dbReference type="AlphaFoldDB" id="A0AAE1B8I5"/>
<dbReference type="Proteomes" id="UP001283361">
    <property type="component" value="Unassembled WGS sequence"/>
</dbReference>
<organism evidence="1 2">
    <name type="scientific">Elysia crispata</name>
    <name type="common">lettuce slug</name>
    <dbReference type="NCBI Taxonomy" id="231223"/>
    <lineage>
        <taxon>Eukaryota</taxon>
        <taxon>Metazoa</taxon>
        <taxon>Spiralia</taxon>
        <taxon>Lophotrochozoa</taxon>
        <taxon>Mollusca</taxon>
        <taxon>Gastropoda</taxon>
        <taxon>Heterobranchia</taxon>
        <taxon>Euthyneura</taxon>
        <taxon>Panpulmonata</taxon>
        <taxon>Sacoglossa</taxon>
        <taxon>Placobranchoidea</taxon>
        <taxon>Plakobranchidae</taxon>
        <taxon>Elysia</taxon>
    </lineage>
</organism>
<evidence type="ECO:0000313" key="2">
    <source>
        <dbReference type="Proteomes" id="UP001283361"/>
    </source>
</evidence>
<evidence type="ECO:0000313" key="1">
    <source>
        <dbReference type="EMBL" id="KAK3801530.1"/>
    </source>
</evidence>
<comment type="caution">
    <text evidence="1">The sequence shown here is derived from an EMBL/GenBank/DDBJ whole genome shotgun (WGS) entry which is preliminary data.</text>
</comment>
<keyword evidence="2" id="KW-1185">Reference proteome</keyword>
<accession>A0AAE1B8I5</accession>
<name>A0AAE1B8I5_9GAST</name>
<proteinExistence type="predicted"/>
<protein>
    <submittedName>
        <fullName evidence="1">Uncharacterized protein</fullName>
    </submittedName>
</protein>
<sequence>MLEVFTPVISSIPVWVRTLTDVVREVILFFSSQRLLSFAPFNHQYIFNFGLGWKVRHVFRIQIAGNLFRIISIFMEKPIPADDNNSKTEKIPRAGLSLIIHITQGKGRQMMDTQTRRARSALGQIDRWTAHDQLDTRARLPGVINLTGDNCSRMDRPGDHR</sequence>
<dbReference type="EMBL" id="JAWDGP010000304">
    <property type="protein sequence ID" value="KAK3801530.1"/>
    <property type="molecule type" value="Genomic_DNA"/>
</dbReference>